<dbReference type="InterPro" id="IPR002347">
    <property type="entry name" value="SDR_fam"/>
</dbReference>
<proteinExistence type="inferred from homology"/>
<dbReference type="PANTHER" id="PTHR43669:SF3">
    <property type="entry name" value="ALCOHOL DEHYDROGENASE, PUTATIVE (AFU_ORTHOLOGUE AFUA_3G03445)-RELATED"/>
    <property type="match status" value="1"/>
</dbReference>
<dbReference type="PRINTS" id="PR00081">
    <property type="entry name" value="GDHRDH"/>
</dbReference>
<reference evidence="4" key="1">
    <citation type="submission" date="2021-01" db="EMBL/GenBank/DDBJ databases">
        <title>Genome sequence of Phenylobacterium sp. 20VBR1 isolated from a valley glaceir, Ny-Alesund, Svalbard.</title>
        <authorList>
            <person name="Thomas F.A."/>
            <person name="Krishnan K.P."/>
            <person name="Sinha R.K."/>
        </authorList>
    </citation>
    <scope>NUCLEOTIDE SEQUENCE</scope>
    <source>
        <strain evidence="4">20VBR1</strain>
    </source>
</reference>
<accession>A0A974P5J1</accession>
<gene>
    <name evidence="4" type="ORF">JKL49_05265</name>
</gene>
<evidence type="ECO:0000256" key="2">
    <source>
        <dbReference type="ARBA" id="ARBA00023002"/>
    </source>
</evidence>
<dbReference type="Gene3D" id="3.40.50.720">
    <property type="entry name" value="NAD(P)-binding Rossmann-like Domain"/>
    <property type="match status" value="1"/>
</dbReference>
<protein>
    <submittedName>
        <fullName evidence="4">SDR family oxidoreductase</fullName>
    </submittedName>
</protein>
<evidence type="ECO:0000256" key="3">
    <source>
        <dbReference type="SAM" id="MobiDB-lite"/>
    </source>
</evidence>
<dbReference type="AlphaFoldDB" id="A0A974P5J1"/>
<feature type="region of interest" description="Disordered" evidence="3">
    <location>
        <begin position="201"/>
        <end position="223"/>
    </location>
</feature>
<feature type="compositionally biased region" description="Basic residues" evidence="3">
    <location>
        <begin position="274"/>
        <end position="286"/>
    </location>
</feature>
<dbReference type="GO" id="GO:0016491">
    <property type="term" value="F:oxidoreductase activity"/>
    <property type="evidence" value="ECO:0007669"/>
    <property type="project" value="UniProtKB-KW"/>
</dbReference>
<name>A0A974P5J1_9CAUL</name>
<dbReference type="SUPFAM" id="SSF51735">
    <property type="entry name" value="NAD(P)-binding Rossmann-fold domains"/>
    <property type="match status" value="1"/>
</dbReference>
<sequence>MIYPTTLLGADLVKFRQAVETNGLSLLYLVHAAQALLGRGSSVVFITSMGSRIPSPNYGALGVGKALAEAIVRYLVAELAPRGIRINGVAPGLVHTTSVAAMLGSEDAAQAAVDRAARTNPSGRESRDSDYAALVEFLLGPEAEFIQGQVIAATGGQASSARSRSPPGRSFGPKGWGSRPPDHHRVRGLAIHRAPRYRPARMTSSAHHHGHHHSTRHGGLGRGVWPKPRLRAPADADGAHAKIASSIRRPHAFRDTDDGILRLQPATPAPAPCRARRHRLSARHDE</sequence>
<keyword evidence="2" id="KW-0560">Oxidoreductase</keyword>
<dbReference type="Pfam" id="PF13561">
    <property type="entry name" value="adh_short_C2"/>
    <property type="match status" value="1"/>
</dbReference>
<feature type="region of interest" description="Disordered" evidence="3">
    <location>
        <begin position="156"/>
        <end position="183"/>
    </location>
</feature>
<evidence type="ECO:0000313" key="4">
    <source>
        <dbReference type="EMBL" id="QQZ50770.1"/>
    </source>
</evidence>
<organism evidence="4">
    <name type="scientific">Phenylobacterium glaciei</name>
    <dbReference type="NCBI Taxonomy" id="2803784"/>
    <lineage>
        <taxon>Bacteria</taxon>
        <taxon>Pseudomonadati</taxon>
        <taxon>Pseudomonadota</taxon>
        <taxon>Alphaproteobacteria</taxon>
        <taxon>Caulobacterales</taxon>
        <taxon>Caulobacteraceae</taxon>
        <taxon>Phenylobacterium</taxon>
    </lineage>
</organism>
<dbReference type="InterPro" id="IPR036291">
    <property type="entry name" value="NAD(P)-bd_dom_sf"/>
</dbReference>
<feature type="compositionally biased region" description="Low complexity" evidence="3">
    <location>
        <begin position="156"/>
        <end position="173"/>
    </location>
</feature>
<feature type="region of interest" description="Disordered" evidence="3">
    <location>
        <begin position="262"/>
        <end position="286"/>
    </location>
</feature>
<comment type="similarity">
    <text evidence="1">Belongs to the short-chain dehydrogenases/reductases (SDR) family.</text>
</comment>
<dbReference type="PANTHER" id="PTHR43669">
    <property type="entry name" value="5-KETO-D-GLUCONATE 5-REDUCTASE"/>
    <property type="match status" value="1"/>
</dbReference>
<evidence type="ECO:0000256" key="1">
    <source>
        <dbReference type="ARBA" id="ARBA00006484"/>
    </source>
</evidence>
<dbReference type="EMBL" id="CP068570">
    <property type="protein sequence ID" value="QQZ50770.1"/>
    <property type="molecule type" value="Genomic_DNA"/>
</dbReference>
<feature type="compositionally biased region" description="Basic residues" evidence="3">
    <location>
        <begin position="206"/>
        <end position="216"/>
    </location>
</feature>